<feature type="active site" evidence="11">
    <location>
        <position position="425"/>
    </location>
</feature>
<evidence type="ECO:0000313" key="15">
    <source>
        <dbReference type="EMBL" id="KAK4741511.1"/>
    </source>
</evidence>
<proteinExistence type="inferred from homology"/>
<dbReference type="PIRSF" id="PIRSF036417">
    <property type="entry name" value="3-ktacl-CoA_syn"/>
    <property type="match status" value="1"/>
</dbReference>
<evidence type="ECO:0000256" key="11">
    <source>
        <dbReference type="PIRSR" id="PIRSR036417-1"/>
    </source>
</evidence>
<evidence type="ECO:0000256" key="10">
    <source>
        <dbReference type="PIRNR" id="PIRNR036417"/>
    </source>
</evidence>
<feature type="active site" evidence="11">
    <location>
        <position position="304"/>
    </location>
</feature>
<dbReference type="Pfam" id="PF08392">
    <property type="entry name" value="FAE1_CUT1_RppA"/>
    <property type="match status" value="1"/>
</dbReference>
<keyword evidence="7 12" id="KW-0472">Membrane</keyword>
<keyword evidence="5 12" id="KW-0812">Transmembrane</keyword>
<protein>
    <recommendedName>
        <fullName evidence="10">3-ketoacyl-CoA synthase</fullName>
        <ecNumber evidence="10">2.3.1.-</ecNumber>
    </recommendedName>
</protein>
<reference evidence="15 16" key="1">
    <citation type="journal article" date="2023" name="Hortic Res">
        <title>Pangenome of water caltrop reveals structural variations and asymmetric subgenome divergence after allopolyploidization.</title>
        <authorList>
            <person name="Zhang X."/>
            <person name="Chen Y."/>
            <person name="Wang L."/>
            <person name="Yuan Y."/>
            <person name="Fang M."/>
            <person name="Shi L."/>
            <person name="Lu R."/>
            <person name="Comes H.P."/>
            <person name="Ma Y."/>
            <person name="Chen Y."/>
            <person name="Huang G."/>
            <person name="Zhou Y."/>
            <person name="Zheng Z."/>
            <person name="Qiu Y."/>
        </authorList>
    </citation>
    <scope>NUCLEOTIDE SEQUENCE [LARGE SCALE GENOMIC DNA]</scope>
    <source>
        <tissue evidence="15">Roots</tissue>
    </source>
</reference>
<dbReference type="InterPro" id="IPR016039">
    <property type="entry name" value="Thiolase-like"/>
</dbReference>
<keyword evidence="4 10" id="KW-0808">Transferase</keyword>
<evidence type="ECO:0000259" key="13">
    <source>
        <dbReference type="Pfam" id="PF08392"/>
    </source>
</evidence>
<dbReference type="InterPro" id="IPR013747">
    <property type="entry name" value="ACP_syn_III_C"/>
</dbReference>
<evidence type="ECO:0000313" key="16">
    <source>
        <dbReference type="Proteomes" id="UP001345219"/>
    </source>
</evidence>
<dbReference type="Proteomes" id="UP001345219">
    <property type="component" value="Chromosome 19"/>
</dbReference>
<feature type="transmembrane region" description="Helical" evidence="12">
    <location>
        <begin position="64"/>
        <end position="83"/>
    </location>
</feature>
<dbReference type="FunFam" id="3.40.47.10:FF:000028">
    <property type="entry name" value="3-ketoacyl-CoA synthase"/>
    <property type="match status" value="1"/>
</dbReference>
<dbReference type="SUPFAM" id="SSF53901">
    <property type="entry name" value="Thiolase-like"/>
    <property type="match status" value="2"/>
</dbReference>
<comment type="subcellular location">
    <subcellularLocation>
        <location evidence="1">Membrane</location>
    </subcellularLocation>
</comment>
<dbReference type="AlphaFoldDB" id="A0AAN7GDZ6"/>
<dbReference type="EC" id="2.3.1.-" evidence="10"/>
<dbReference type="CDD" id="cd00831">
    <property type="entry name" value="CHS_like"/>
    <property type="match status" value="1"/>
</dbReference>
<dbReference type="PANTHER" id="PTHR31561">
    <property type="entry name" value="3-KETOACYL-COA SYNTHASE"/>
    <property type="match status" value="1"/>
</dbReference>
<evidence type="ECO:0000256" key="1">
    <source>
        <dbReference type="ARBA" id="ARBA00004370"/>
    </source>
</evidence>
<evidence type="ECO:0000256" key="4">
    <source>
        <dbReference type="ARBA" id="ARBA00022679"/>
    </source>
</evidence>
<name>A0AAN7GDZ6_9MYRT</name>
<comment type="catalytic activity">
    <reaction evidence="9">
        <text>a very-long-chain acyl-CoA + malonyl-CoA + H(+) = a very-long-chain 3-oxoacyl-CoA + CO2 + CoA</text>
        <dbReference type="Rhea" id="RHEA:32727"/>
        <dbReference type="ChEBI" id="CHEBI:15378"/>
        <dbReference type="ChEBI" id="CHEBI:16526"/>
        <dbReference type="ChEBI" id="CHEBI:57287"/>
        <dbReference type="ChEBI" id="CHEBI:57384"/>
        <dbReference type="ChEBI" id="CHEBI:90725"/>
        <dbReference type="ChEBI" id="CHEBI:90736"/>
        <dbReference type="EC" id="2.3.1.199"/>
    </reaction>
</comment>
<keyword evidence="16" id="KW-1185">Reference proteome</keyword>
<feature type="domain" description="FAE" evidence="13">
    <location>
        <begin position="81"/>
        <end position="369"/>
    </location>
</feature>
<dbReference type="EMBL" id="JAXIOK010000024">
    <property type="protein sequence ID" value="KAK4741511.1"/>
    <property type="molecule type" value="Genomic_DNA"/>
</dbReference>
<keyword evidence="8 10" id="KW-0012">Acyltransferase</keyword>
<dbReference type="GO" id="GO:0006633">
    <property type="term" value="P:fatty acid biosynthetic process"/>
    <property type="evidence" value="ECO:0007669"/>
    <property type="project" value="InterPro"/>
</dbReference>
<comment type="pathway">
    <text evidence="2 10">Lipid metabolism; fatty acid biosynthesis.</text>
</comment>
<organism evidence="15 16">
    <name type="scientific">Trapa incisa</name>
    <dbReference type="NCBI Taxonomy" id="236973"/>
    <lineage>
        <taxon>Eukaryota</taxon>
        <taxon>Viridiplantae</taxon>
        <taxon>Streptophyta</taxon>
        <taxon>Embryophyta</taxon>
        <taxon>Tracheophyta</taxon>
        <taxon>Spermatophyta</taxon>
        <taxon>Magnoliopsida</taxon>
        <taxon>eudicotyledons</taxon>
        <taxon>Gunneridae</taxon>
        <taxon>Pentapetalae</taxon>
        <taxon>rosids</taxon>
        <taxon>malvids</taxon>
        <taxon>Myrtales</taxon>
        <taxon>Lythraceae</taxon>
        <taxon>Trapa</taxon>
    </lineage>
</organism>
<dbReference type="GO" id="GO:0009922">
    <property type="term" value="F:fatty acid elongase activity"/>
    <property type="evidence" value="ECO:0007669"/>
    <property type="project" value="UniProtKB-EC"/>
</dbReference>
<comment type="caution">
    <text evidence="15">The sequence shown here is derived from an EMBL/GenBank/DDBJ whole genome shotgun (WGS) entry which is preliminary data.</text>
</comment>
<accession>A0AAN7GDZ6</accession>
<feature type="domain" description="Beta-ketoacyl-[acyl-carrier-protein] synthase III C-terminal" evidence="14">
    <location>
        <begin position="387"/>
        <end position="467"/>
    </location>
</feature>
<dbReference type="Gene3D" id="3.40.47.10">
    <property type="match status" value="1"/>
</dbReference>
<evidence type="ECO:0000256" key="7">
    <source>
        <dbReference type="ARBA" id="ARBA00023136"/>
    </source>
</evidence>
<feature type="active site" evidence="11">
    <location>
        <position position="421"/>
    </location>
</feature>
<gene>
    <name evidence="15" type="ORF">SAY87_025099</name>
</gene>
<evidence type="ECO:0000256" key="6">
    <source>
        <dbReference type="ARBA" id="ARBA00022989"/>
    </source>
</evidence>
<comment type="similarity">
    <text evidence="3 10">Belongs to the thiolase-like superfamily. Chalcone/stilbene synthases family.</text>
</comment>
<evidence type="ECO:0000256" key="3">
    <source>
        <dbReference type="ARBA" id="ARBA00005531"/>
    </source>
</evidence>
<evidence type="ECO:0000256" key="9">
    <source>
        <dbReference type="ARBA" id="ARBA00047375"/>
    </source>
</evidence>
<dbReference type="GO" id="GO:0016020">
    <property type="term" value="C:membrane"/>
    <property type="evidence" value="ECO:0007669"/>
    <property type="project" value="UniProtKB-SubCell"/>
</dbReference>
<feature type="transmembrane region" description="Helical" evidence="12">
    <location>
        <begin position="20"/>
        <end position="43"/>
    </location>
</feature>
<evidence type="ECO:0000259" key="14">
    <source>
        <dbReference type="Pfam" id="PF08541"/>
    </source>
</evidence>
<dbReference type="InterPro" id="IPR012392">
    <property type="entry name" value="3-ktacl-CoA_syn"/>
</dbReference>
<evidence type="ECO:0000256" key="8">
    <source>
        <dbReference type="ARBA" id="ARBA00023315"/>
    </source>
</evidence>
<evidence type="ECO:0000256" key="5">
    <source>
        <dbReference type="ARBA" id="ARBA00022692"/>
    </source>
</evidence>
<dbReference type="InterPro" id="IPR013601">
    <property type="entry name" value="FAE1_typ3_polyketide_synth"/>
</dbReference>
<evidence type="ECO:0000256" key="12">
    <source>
        <dbReference type="SAM" id="Phobius"/>
    </source>
</evidence>
<feature type="active site" evidence="11">
    <location>
        <position position="392"/>
    </location>
</feature>
<sequence>MPPISSETSNSSVNLKYVKLFYQYLVNHFITIALIPVALGVLIEATHLGPNELLGLWRSLQFDPVHLLCTSFLLVLVATVYFMSKPQTIFLVDYACYKPPVMLRVPFSTFMEHSRLILKDSPKSVEFQMRILERSGLGEETCLPPAIHFIPPKLDMAEAREEAEMVIFSAMDSLFEKTRLKPRDIDILIVNCSLFSPTPSLSAMVVNKYKLRSNIKSFNLSGMGCSAGLISIDLARDLLQVYPNSNAVIVSTEIITPNYYKGNERAMLLPNCLFRMGGAAILLSNRRSDRSRAKYRLMHVVRTHKGGDDKAYRCVYEEQDNEGKVGINLSKDLMAIAGESLKSNITTIGPLVLPASEQLLFLATLIGRKIFNPRWRPYIPDFKQAFEHFCVHAGGRAVIDELQKNLQLSAEHVEASRMTLHRFGNTSSSSLWYELSYIEAKGRMRRGDKVWQIAFGSGFKCNSAVWKCNRSIEAPIHDGTWADCIDRYPVHIPEVVKL</sequence>
<keyword evidence="6 12" id="KW-1133">Transmembrane helix</keyword>
<feature type="active site" evidence="11">
    <location>
        <position position="225"/>
    </location>
</feature>
<dbReference type="Pfam" id="PF08541">
    <property type="entry name" value="ACP_syn_III_C"/>
    <property type="match status" value="1"/>
</dbReference>
<feature type="active site" evidence="11">
    <location>
        <position position="388"/>
    </location>
</feature>
<evidence type="ECO:0000256" key="2">
    <source>
        <dbReference type="ARBA" id="ARBA00005194"/>
    </source>
</evidence>